<keyword evidence="10" id="KW-1185">Reference proteome</keyword>
<comment type="subcellular location">
    <subcellularLocation>
        <location evidence="1">Endoplasmic reticulum</location>
    </subcellularLocation>
</comment>
<evidence type="ECO:0000256" key="2">
    <source>
        <dbReference type="ARBA" id="ARBA00006962"/>
    </source>
</evidence>
<keyword evidence="5" id="KW-0328">Glycosyltransferase</keyword>
<gene>
    <name evidence="9" type="ORF">AALO_G00264360</name>
</gene>
<keyword evidence="6" id="KW-0808">Transferase</keyword>
<proteinExistence type="inferred from homology"/>
<dbReference type="Pfam" id="PF04101">
    <property type="entry name" value="Glyco_tran_28_C"/>
    <property type="match status" value="1"/>
</dbReference>
<evidence type="ECO:0000259" key="8">
    <source>
        <dbReference type="Pfam" id="PF04101"/>
    </source>
</evidence>
<dbReference type="Gene3D" id="3.40.50.2000">
    <property type="entry name" value="Glycogen Phosphorylase B"/>
    <property type="match status" value="1"/>
</dbReference>
<keyword evidence="7" id="KW-0256">Endoplasmic reticulum</keyword>
<dbReference type="SUPFAM" id="SSF53756">
    <property type="entry name" value="UDP-Glycosyltransferase/glycogen phosphorylase"/>
    <property type="match status" value="1"/>
</dbReference>
<dbReference type="GO" id="GO:0005783">
    <property type="term" value="C:endoplasmic reticulum"/>
    <property type="evidence" value="ECO:0007669"/>
    <property type="project" value="UniProtKB-SubCell"/>
</dbReference>
<protein>
    <recommendedName>
        <fullName evidence="4">UDP-N-acetylglucosamine transferase subunit ALG13</fullName>
        <ecNumber evidence="3">2.4.1.141</ecNumber>
    </recommendedName>
</protein>
<dbReference type="InterPro" id="IPR007235">
    <property type="entry name" value="Glyco_trans_28_C"/>
</dbReference>
<evidence type="ECO:0000313" key="10">
    <source>
        <dbReference type="Proteomes" id="UP000823561"/>
    </source>
</evidence>
<sequence length="164" mass="18062">MKCVFVTVGTTRFDELIETMISEDTVKALIDRGYTELVLQVGYGSHLPGPESCSGLKLDAFRFKDSISDDMKRADLVISHAGAGSCLEALGAQKALLVVINDKLMDNHQLELAKQLHCDSHLLYCTCRTLTETLKTMDFSTLTPFLPGQPQNFAKFLDKALGFA</sequence>
<dbReference type="Proteomes" id="UP000823561">
    <property type="component" value="Chromosome 21"/>
</dbReference>
<evidence type="ECO:0000256" key="5">
    <source>
        <dbReference type="ARBA" id="ARBA00022676"/>
    </source>
</evidence>
<comment type="caution">
    <text evidence="9">The sequence shown here is derived from an EMBL/GenBank/DDBJ whole genome shotgun (WGS) entry which is preliminary data.</text>
</comment>
<organism evidence="9 10">
    <name type="scientific">Alosa alosa</name>
    <name type="common">allis shad</name>
    <dbReference type="NCBI Taxonomy" id="278164"/>
    <lineage>
        <taxon>Eukaryota</taxon>
        <taxon>Metazoa</taxon>
        <taxon>Chordata</taxon>
        <taxon>Craniata</taxon>
        <taxon>Vertebrata</taxon>
        <taxon>Euteleostomi</taxon>
        <taxon>Actinopterygii</taxon>
        <taxon>Neopterygii</taxon>
        <taxon>Teleostei</taxon>
        <taxon>Clupei</taxon>
        <taxon>Clupeiformes</taxon>
        <taxon>Clupeoidei</taxon>
        <taxon>Clupeidae</taxon>
        <taxon>Alosa</taxon>
    </lineage>
</organism>
<evidence type="ECO:0000256" key="1">
    <source>
        <dbReference type="ARBA" id="ARBA00004240"/>
    </source>
</evidence>
<dbReference type="PANTHER" id="PTHR12867:SF6">
    <property type="entry name" value="N-ACETYLGLUCOSAMINYLDIPHOSPHODOLICHOL N-ACETYLGLUCOSAMINYLTRANSFERASE"/>
    <property type="match status" value="1"/>
</dbReference>
<dbReference type="EMBL" id="JADWDJ010000021">
    <property type="protein sequence ID" value="KAG5263392.1"/>
    <property type="molecule type" value="Genomic_DNA"/>
</dbReference>
<dbReference type="InterPro" id="IPR039042">
    <property type="entry name" value="Alg13-like"/>
</dbReference>
<dbReference type="GO" id="GO:0006488">
    <property type="term" value="P:dolichol-linked oligosaccharide biosynthetic process"/>
    <property type="evidence" value="ECO:0007669"/>
    <property type="project" value="InterPro"/>
</dbReference>
<evidence type="ECO:0000313" key="9">
    <source>
        <dbReference type="EMBL" id="KAG5263392.1"/>
    </source>
</evidence>
<evidence type="ECO:0000256" key="3">
    <source>
        <dbReference type="ARBA" id="ARBA00012614"/>
    </source>
</evidence>
<evidence type="ECO:0000256" key="4">
    <source>
        <dbReference type="ARBA" id="ARBA00017468"/>
    </source>
</evidence>
<evidence type="ECO:0000256" key="6">
    <source>
        <dbReference type="ARBA" id="ARBA00022679"/>
    </source>
</evidence>
<feature type="domain" description="Glycosyl transferase family 28 C-terminal" evidence="8">
    <location>
        <begin position="4"/>
        <end position="144"/>
    </location>
</feature>
<dbReference type="AlphaFoldDB" id="A0AAV6FQL3"/>
<reference evidence="9" key="1">
    <citation type="submission" date="2020-10" db="EMBL/GenBank/DDBJ databases">
        <title>Chromosome-scale genome assembly of the Allis shad, Alosa alosa.</title>
        <authorList>
            <person name="Margot Z."/>
            <person name="Christophe K."/>
            <person name="Cabau C."/>
            <person name="Louis A."/>
            <person name="Berthelot C."/>
            <person name="Parey E."/>
            <person name="Roest Crollius H."/>
            <person name="Montfort J."/>
            <person name="Robinson-Rechavi M."/>
            <person name="Bucao C."/>
            <person name="Bouchez O."/>
            <person name="Gislard M."/>
            <person name="Lluch J."/>
            <person name="Milhes M."/>
            <person name="Lampietro C."/>
            <person name="Lopez Roques C."/>
            <person name="Donnadieu C."/>
            <person name="Braasch I."/>
            <person name="Desvignes T."/>
            <person name="Postlethwait J."/>
            <person name="Bobe J."/>
            <person name="Guiguen Y."/>
        </authorList>
    </citation>
    <scope>NUCLEOTIDE SEQUENCE</scope>
    <source>
        <strain evidence="9">M-15738</strain>
        <tissue evidence="9">Blood</tissue>
    </source>
</reference>
<dbReference type="GO" id="GO:0004577">
    <property type="term" value="F:N-acetylglucosaminyldiphosphodolichol N-acetylglucosaminyltransferase activity"/>
    <property type="evidence" value="ECO:0007669"/>
    <property type="project" value="UniProtKB-EC"/>
</dbReference>
<dbReference type="EC" id="2.4.1.141" evidence="3"/>
<dbReference type="PANTHER" id="PTHR12867">
    <property type="entry name" value="GLYCOSYL TRANSFERASE-RELATED"/>
    <property type="match status" value="1"/>
</dbReference>
<comment type="similarity">
    <text evidence="2">Belongs to the glycosyltransferase 28 family.</text>
</comment>
<accession>A0AAV6FQL3</accession>
<name>A0AAV6FQL3_9TELE</name>
<evidence type="ECO:0000256" key="7">
    <source>
        <dbReference type="ARBA" id="ARBA00022824"/>
    </source>
</evidence>